<reference evidence="1 2" key="1">
    <citation type="journal article" date="2021" name="ISME J.">
        <title>Genomic evolution of the class Acidithiobacillia: deep-branching Proteobacteria living in extreme acidic conditions.</title>
        <authorList>
            <person name="Moya-Beltran A."/>
            <person name="Beard S."/>
            <person name="Rojas-Villalobos C."/>
            <person name="Issotta F."/>
            <person name="Gallardo Y."/>
            <person name="Ulloa R."/>
            <person name="Giaveno A."/>
            <person name="Degli Esposti M."/>
            <person name="Johnson D.B."/>
            <person name="Quatrini R."/>
        </authorList>
    </citation>
    <scope>NUCLEOTIDE SEQUENCE [LARGE SCALE GENOMIC DNA]</scope>
    <source>
        <strain evidence="1 2">GG1-14</strain>
    </source>
</reference>
<proteinExistence type="predicted"/>
<evidence type="ECO:0000313" key="2">
    <source>
        <dbReference type="Proteomes" id="UP001195965"/>
    </source>
</evidence>
<dbReference type="Proteomes" id="UP001195965">
    <property type="component" value="Chromosome"/>
</dbReference>
<gene>
    <name evidence="1" type="ORF">HHS34_005390</name>
</gene>
<dbReference type="EMBL" id="CP127526">
    <property type="protein sequence ID" value="XRI74626.1"/>
    <property type="molecule type" value="Genomic_DNA"/>
</dbReference>
<protein>
    <submittedName>
        <fullName evidence="1">ParB/RepB/Spo0J family partition protein</fullName>
    </submittedName>
</protein>
<name>A0ACD5HL06_9PROT</name>
<accession>A0ACD5HL06</accession>
<sequence>MMAKIDKSKTMVDEIERAFAELEAQGVAFDGKDGSGDLPSGAESRQSTGASLYLSLTEIEPDPEQPRKSFSGDQETGNSLESLRDSIIQHGVLQPISVRRTDSGKYRIIAGERRWRASCLAHESGTACQRAGYDLSRIPAVILEPVDDADRLEMQLVENLARADMPAIDTARALDRLRSCMDPSPSMEELGKRLGRSKAWVHQMLSLVSPEAREVTEILGVPVESIGRTDLSRMCGWLKDDAKRQVLEAIRARMDAGDPLTRVLVDEEEERFEQSRRAAATSLPAILGGESQSQAEDGLSPAPVEPVTTEPVEGEEMKEPAVLYDPKEAEGCDMDDGTYADEDEAEGYEYVPDGGNEEIVEIVGDENPDAGDHPAFAAEDGLKFLVPRVLLDRLFRAARQPLEGSPTPAQFVQALTTVLMGGEG</sequence>
<keyword evidence="2" id="KW-1185">Reference proteome</keyword>
<evidence type="ECO:0000313" key="1">
    <source>
        <dbReference type="EMBL" id="XRI74626.1"/>
    </source>
</evidence>
<organism evidence="1 2">
    <name type="scientific">Acidithiobacillus montserratensis</name>
    <dbReference type="NCBI Taxonomy" id="2729135"/>
    <lineage>
        <taxon>Bacteria</taxon>
        <taxon>Pseudomonadati</taxon>
        <taxon>Pseudomonadota</taxon>
        <taxon>Acidithiobacillia</taxon>
        <taxon>Acidithiobacillales</taxon>
        <taxon>Acidithiobacillaceae</taxon>
        <taxon>Acidithiobacillus</taxon>
    </lineage>
</organism>